<dbReference type="AlphaFoldDB" id="K1UKB3"/>
<evidence type="ECO:0000313" key="1">
    <source>
        <dbReference type="EMBL" id="EKC80599.1"/>
    </source>
</evidence>
<gene>
    <name evidence="1" type="ORF">LEA_01210</name>
</gene>
<reference evidence="1" key="1">
    <citation type="journal article" date="2013" name="Environ. Microbiol.">
        <title>Microbiota from the distal guts of lean and obese adolescents exhibit partial functional redundancy besides clear differences in community structure.</title>
        <authorList>
            <person name="Ferrer M."/>
            <person name="Ruiz A."/>
            <person name="Lanza F."/>
            <person name="Haange S.B."/>
            <person name="Oberbach A."/>
            <person name="Till H."/>
            <person name="Bargiela R."/>
            <person name="Campoy C."/>
            <person name="Segura M.T."/>
            <person name="Richter M."/>
            <person name="von Bergen M."/>
            <person name="Seifert J."/>
            <person name="Suarez A."/>
        </authorList>
    </citation>
    <scope>NUCLEOTIDE SEQUENCE</scope>
</reference>
<comment type="caution">
    <text evidence="1">The sequence shown here is derived from an EMBL/GenBank/DDBJ whole genome shotgun (WGS) entry which is preliminary data.</text>
</comment>
<feature type="non-terminal residue" evidence="1">
    <location>
        <position position="36"/>
    </location>
</feature>
<dbReference type="EMBL" id="AJWY01000848">
    <property type="protein sequence ID" value="EKC80599.1"/>
    <property type="molecule type" value="Genomic_DNA"/>
</dbReference>
<sequence length="36" mass="4155">MPEGAFRRIGPSDEKCSEEDMYLFYQSADTYDSCIV</sequence>
<organism evidence="1">
    <name type="scientific">human gut metagenome</name>
    <dbReference type="NCBI Taxonomy" id="408170"/>
    <lineage>
        <taxon>unclassified sequences</taxon>
        <taxon>metagenomes</taxon>
        <taxon>organismal metagenomes</taxon>
    </lineage>
</organism>
<accession>K1UKB3</accession>
<proteinExistence type="predicted"/>
<name>K1UKB3_9ZZZZ</name>
<protein>
    <submittedName>
        <fullName evidence="1">Uncharacterized protein</fullName>
    </submittedName>
</protein>